<dbReference type="PROSITE" id="PS00061">
    <property type="entry name" value="ADH_SHORT"/>
    <property type="match status" value="1"/>
</dbReference>
<dbReference type="InterPro" id="IPR002347">
    <property type="entry name" value="SDR_fam"/>
</dbReference>
<dbReference type="InterPro" id="IPR057326">
    <property type="entry name" value="KR_dom"/>
</dbReference>
<dbReference type="EMBL" id="JBANFI010000005">
    <property type="protein sequence ID" value="MFK7161149.1"/>
    <property type="molecule type" value="Genomic_DNA"/>
</dbReference>
<protein>
    <submittedName>
        <fullName evidence="5">SDR family oxidoreductase</fullName>
    </submittedName>
</protein>
<dbReference type="InterPro" id="IPR036291">
    <property type="entry name" value="NAD(P)-bd_dom_sf"/>
</dbReference>
<dbReference type="Gene3D" id="3.40.50.720">
    <property type="entry name" value="NAD(P)-binding Rossmann-like Domain"/>
    <property type="match status" value="1"/>
</dbReference>
<gene>
    <name evidence="5" type="ORF">V6U78_08880</name>
</gene>
<dbReference type="PANTHER" id="PTHR43658:SF8">
    <property type="entry name" value="17-BETA-HYDROXYSTEROID DEHYDROGENASE 14-RELATED"/>
    <property type="match status" value="1"/>
</dbReference>
<evidence type="ECO:0000256" key="3">
    <source>
        <dbReference type="RuleBase" id="RU000363"/>
    </source>
</evidence>
<comment type="caution">
    <text evidence="5">The sequence shown here is derived from an EMBL/GenBank/DDBJ whole genome shotgun (WGS) entry which is preliminary data.</text>
</comment>
<dbReference type="PANTHER" id="PTHR43658">
    <property type="entry name" value="SHORT-CHAIN DEHYDROGENASE/REDUCTASE"/>
    <property type="match status" value="1"/>
</dbReference>
<evidence type="ECO:0000313" key="6">
    <source>
        <dbReference type="Proteomes" id="UP001621714"/>
    </source>
</evidence>
<dbReference type="SUPFAM" id="SSF51735">
    <property type="entry name" value="NAD(P)-binding Rossmann-fold domains"/>
    <property type="match status" value="1"/>
</dbReference>
<feature type="domain" description="Ketoreductase" evidence="4">
    <location>
        <begin position="6"/>
        <end position="199"/>
    </location>
</feature>
<dbReference type="RefSeq" id="WP_405339565.1">
    <property type="nucleotide sequence ID" value="NZ_JBANFI010000005.1"/>
</dbReference>
<dbReference type="PRINTS" id="PR00080">
    <property type="entry name" value="SDRFAMILY"/>
</dbReference>
<evidence type="ECO:0000256" key="2">
    <source>
        <dbReference type="ARBA" id="ARBA00023002"/>
    </source>
</evidence>
<accession>A0ABW8PZ71</accession>
<organism evidence="5 6">
    <name type="scientific">Marinospirillum alkalitolerans</name>
    <dbReference type="NCBI Taxonomy" id="3123374"/>
    <lineage>
        <taxon>Bacteria</taxon>
        <taxon>Pseudomonadati</taxon>
        <taxon>Pseudomonadota</taxon>
        <taxon>Gammaproteobacteria</taxon>
        <taxon>Oceanospirillales</taxon>
        <taxon>Oceanospirillaceae</taxon>
        <taxon>Marinospirillum</taxon>
    </lineage>
</organism>
<dbReference type="NCBIfam" id="NF006072">
    <property type="entry name" value="PRK08217.1"/>
    <property type="match status" value="1"/>
</dbReference>
<reference evidence="5 6" key="1">
    <citation type="submission" date="2024-02" db="EMBL/GenBank/DDBJ databases">
        <title>Marinospirillum sp. MEB 164 isolated from Lonar lake sediment.</title>
        <authorList>
            <person name="Joshi A."/>
            <person name="Thite S."/>
        </authorList>
    </citation>
    <scope>NUCLEOTIDE SEQUENCE [LARGE SCALE GENOMIC DNA]</scope>
    <source>
        <strain evidence="5 6">MEB164</strain>
    </source>
</reference>
<keyword evidence="2" id="KW-0560">Oxidoreductase</keyword>
<name>A0ABW8PZ71_9GAMM</name>
<dbReference type="SMART" id="SM00822">
    <property type="entry name" value="PKS_KR"/>
    <property type="match status" value="1"/>
</dbReference>
<dbReference type="PRINTS" id="PR00081">
    <property type="entry name" value="GDHRDH"/>
</dbReference>
<comment type="similarity">
    <text evidence="1 3">Belongs to the short-chain dehydrogenases/reductases (SDR) family.</text>
</comment>
<dbReference type="Proteomes" id="UP001621714">
    <property type="component" value="Unassembled WGS sequence"/>
</dbReference>
<proteinExistence type="inferred from homology"/>
<keyword evidence="6" id="KW-1185">Reference proteome</keyword>
<dbReference type="InterPro" id="IPR020904">
    <property type="entry name" value="Sc_DH/Rdtase_CS"/>
</dbReference>
<evidence type="ECO:0000256" key="1">
    <source>
        <dbReference type="ARBA" id="ARBA00006484"/>
    </source>
</evidence>
<sequence length="253" mass="26878">MQVKNAVIAITGGGQGLGRAMALELAAQGAKLALIDLNEEKLQETVALVKEAGSEAHYYLANVADEPVVEQTFEQIVRDFGTLDALVNNAGITRDGLLIKAKDGEIVKKMSLSSWQQVLDVNLTGVFLCGREAAAQMIKLGKKGVIINISSISRAGNMGQTNYSAAKAGVVAMAVTWAKELARYGIRTGAIAPGFIATEMVAAMPEEVLGKITAGIPLKRLGEPSEIALSVRYIIENEYFSGRVIECDGALRI</sequence>
<evidence type="ECO:0000259" key="4">
    <source>
        <dbReference type="SMART" id="SM00822"/>
    </source>
</evidence>
<dbReference type="Pfam" id="PF00106">
    <property type="entry name" value="adh_short"/>
    <property type="match status" value="1"/>
</dbReference>
<evidence type="ECO:0000313" key="5">
    <source>
        <dbReference type="EMBL" id="MFK7161149.1"/>
    </source>
</evidence>